<dbReference type="Proteomes" id="UP000217790">
    <property type="component" value="Unassembled WGS sequence"/>
</dbReference>
<dbReference type="OrthoDB" id="2944803at2759"/>
<accession>A0A2H3DWY2</accession>
<dbReference type="AlphaFoldDB" id="A0A2H3DWY2"/>
<sequence length="229" mass="26081">MTELPSINYLLSTLAKSHALFSDSVCRLAAHVDTAGAPPSTVAPILCLAVKLNDSTYCTIRDFCILLEIGCKSTSGRCTSVHSKTYDEYFNSVAAHCRKARQNLVPAMENNLVDLESRLVSHLSGLDMMERFLRFMKGIPRFWSGHISLDDLIFSVRNSCRTMMICFDYVKRYARSIRDRFHDRCWVIRHKGRPDLQWCLLGIIHSLEQTIYTVLTNSYQGPLFCNIGM</sequence>
<proteinExistence type="predicted"/>
<organism evidence="1 2">
    <name type="scientific">Armillaria gallica</name>
    <name type="common">Bulbous honey fungus</name>
    <name type="synonym">Armillaria bulbosa</name>
    <dbReference type="NCBI Taxonomy" id="47427"/>
    <lineage>
        <taxon>Eukaryota</taxon>
        <taxon>Fungi</taxon>
        <taxon>Dikarya</taxon>
        <taxon>Basidiomycota</taxon>
        <taxon>Agaricomycotina</taxon>
        <taxon>Agaricomycetes</taxon>
        <taxon>Agaricomycetidae</taxon>
        <taxon>Agaricales</taxon>
        <taxon>Marasmiineae</taxon>
        <taxon>Physalacriaceae</taxon>
        <taxon>Armillaria</taxon>
    </lineage>
</organism>
<evidence type="ECO:0000313" key="1">
    <source>
        <dbReference type="EMBL" id="PBK98374.1"/>
    </source>
</evidence>
<gene>
    <name evidence="1" type="ORF">ARMGADRAFT_1075227</name>
</gene>
<name>A0A2H3DWY2_ARMGA</name>
<dbReference type="EMBL" id="KZ293648">
    <property type="protein sequence ID" value="PBK98374.1"/>
    <property type="molecule type" value="Genomic_DNA"/>
</dbReference>
<keyword evidence="2" id="KW-1185">Reference proteome</keyword>
<protein>
    <submittedName>
        <fullName evidence="1">Uncharacterized protein</fullName>
    </submittedName>
</protein>
<dbReference type="InParanoid" id="A0A2H3DWY2"/>
<reference evidence="2" key="1">
    <citation type="journal article" date="2017" name="Nat. Ecol. Evol.">
        <title>Genome expansion and lineage-specific genetic innovations in the forest pathogenic fungi Armillaria.</title>
        <authorList>
            <person name="Sipos G."/>
            <person name="Prasanna A.N."/>
            <person name="Walter M.C."/>
            <person name="O'Connor E."/>
            <person name="Balint B."/>
            <person name="Krizsan K."/>
            <person name="Kiss B."/>
            <person name="Hess J."/>
            <person name="Varga T."/>
            <person name="Slot J."/>
            <person name="Riley R."/>
            <person name="Boka B."/>
            <person name="Rigling D."/>
            <person name="Barry K."/>
            <person name="Lee J."/>
            <person name="Mihaltcheva S."/>
            <person name="LaButti K."/>
            <person name="Lipzen A."/>
            <person name="Waldron R."/>
            <person name="Moloney N.M."/>
            <person name="Sperisen C."/>
            <person name="Kredics L."/>
            <person name="Vagvoelgyi C."/>
            <person name="Patrignani A."/>
            <person name="Fitzpatrick D."/>
            <person name="Nagy I."/>
            <person name="Doyle S."/>
            <person name="Anderson J.B."/>
            <person name="Grigoriev I.V."/>
            <person name="Gueldener U."/>
            <person name="Muensterkoetter M."/>
            <person name="Nagy L.G."/>
        </authorList>
    </citation>
    <scope>NUCLEOTIDE SEQUENCE [LARGE SCALE GENOMIC DNA]</scope>
    <source>
        <strain evidence="2">Ar21-2</strain>
    </source>
</reference>
<evidence type="ECO:0000313" key="2">
    <source>
        <dbReference type="Proteomes" id="UP000217790"/>
    </source>
</evidence>